<dbReference type="RefSeq" id="WP_170225651.1">
    <property type="nucleotide sequence ID" value="NZ_VFPH01000001.1"/>
</dbReference>
<keyword evidence="2" id="KW-0170">Cobalt</keyword>
<reference evidence="4 5" key="1">
    <citation type="submission" date="2019-06" db="EMBL/GenBank/DDBJ databases">
        <title>Sequencing the genomes of 1000 actinobacteria strains.</title>
        <authorList>
            <person name="Klenk H.-P."/>
        </authorList>
    </citation>
    <scope>NUCLEOTIDE SEQUENCE [LARGE SCALE GENOMIC DNA]</scope>
    <source>
        <strain evidence="4 5">DSM 45511</strain>
    </source>
</reference>
<dbReference type="Gene3D" id="1.10.1240.10">
    <property type="entry name" value="Methionine synthase domain"/>
    <property type="match status" value="1"/>
</dbReference>
<dbReference type="GO" id="GO:0046872">
    <property type="term" value="F:metal ion binding"/>
    <property type="evidence" value="ECO:0007669"/>
    <property type="project" value="UniProtKB-KW"/>
</dbReference>
<dbReference type="InterPro" id="IPR050554">
    <property type="entry name" value="Met_Synthase/Corrinoid"/>
</dbReference>
<dbReference type="AlphaFoldDB" id="A0A543GJG9"/>
<dbReference type="GO" id="GO:0008705">
    <property type="term" value="F:methionine synthase activity"/>
    <property type="evidence" value="ECO:0007669"/>
    <property type="project" value="TreeGrafter"/>
</dbReference>
<evidence type="ECO:0000256" key="1">
    <source>
        <dbReference type="ARBA" id="ARBA00022723"/>
    </source>
</evidence>
<evidence type="ECO:0000259" key="3">
    <source>
        <dbReference type="PROSITE" id="PS51332"/>
    </source>
</evidence>
<accession>A0A543GJG9</accession>
<dbReference type="GO" id="GO:0046653">
    <property type="term" value="P:tetrahydrofolate metabolic process"/>
    <property type="evidence" value="ECO:0007669"/>
    <property type="project" value="TreeGrafter"/>
</dbReference>
<dbReference type="GO" id="GO:0050667">
    <property type="term" value="P:homocysteine metabolic process"/>
    <property type="evidence" value="ECO:0007669"/>
    <property type="project" value="TreeGrafter"/>
</dbReference>
<name>A0A543GJG9_9PSEU</name>
<dbReference type="GO" id="GO:0005829">
    <property type="term" value="C:cytosol"/>
    <property type="evidence" value="ECO:0007669"/>
    <property type="project" value="TreeGrafter"/>
</dbReference>
<dbReference type="SUPFAM" id="SSF52242">
    <property type="entry name" value="Cobalamin (vitamin B12)-binding domain"/>
    <property type="match status" value="1"/>
</dbReference>
<gene>
    <name evidence="4" type="ORF">FB388_3571</name>
</gene>
<proteinExistence type="predicted"/>
<dbReference type="InterPro" id="IPR036724">
    <property type="entry name" value="Cobalamin-bd_sf"/>
</dbReference>
<dbReference type="InterPro" id="IPR006158">
    <property type="entry name" value="Cobalamin-bd"/>
</dbReference>
<feature type="domain" description="B12-binding" evidence="3">
    <location>
        <begin position="97"/>
        <end position="228"/>
    </location>
</feature>
<dbReference type="Gene3D" id="3.40.50.280">
    <property type="entry name" value="Cobalamin-binding domain"/>
    <property type="match status" value="1"/>
</dbReference>
<dbReference type="PANTHER" id="PTHR45833:SF1">
    <property type="entry name" value="METHIONINE SYNTHASE"/>
    <property type="match status" value="1"/>
</dbReference>
<organism evidence="4 5">
    <name type="scientific">Pseudonocardia cypriaca</name>
    <dbReference type="NCBI Taxonomy" id="882449"/>
    <lineage>
        <taxon>Bacteria</taxon>
        <taxon>Bacillati</taxon>
        <taxon>Actinomycetota</taxon>
        <taxon>Actinomycetes</taxon>
        <taxon>Pseudonocardiales</taxon>
        <taxon>Pseudonocardiaceae</taxon>
        <taxon>Pseudonocardia</taxon>
    </lineage>
</organism>
<dbReference type="InterPro" id="IPR003759">
    <property type="entry name" value="Cbl-bd_cap"/>
</dbReference>
<dbReference type="Proteomes" id="UP000319818">
    <property type="component" value="Unassembled WGS sequence"/>
</dbReference>
<dbReference type="InterPro" id="IPR036594">
    <property type="entry name" value="Meth_synthase_dom"/>
</dbReference>
<sequence length="348" mass="36152">MTTAPPVRPADAAVAEAFFDALVRADEQAAVDLALGLVDAGTPAQDVLLHLVGPAQVRVGQLWADGDWSVAQEHAATCINERVVAAVGVRSRAPGQRGHVVLGCLDGEWHSLPARIAGEVLRLAGWRVTFLGASVPPAHLISYLHEHGPDLVAVSCALPIHLPQAHRTIAAAQRTGTPVLAGGPGFGPDGRWAVRLGVDAWVPTAADAVVLLESPSWSDRAVPGRTADGGSEYAGLRDRRAELVRAALDRLGGASPLADPDGSGGGNGLDGQAHDDVGQLVDYLAAAVYLCDADLFTEHVRWLGAVLSARGLPRTGVAVVLDVLAAELHDFPVAQRCLREGCDVLAAV</sequence>
<dbReference type="PROSITE" id="PS51332">
    <property type="entry name" value="B12_BINDING"/>
    <property type="match status" value="1"/>
</dbReference>
<keyword evidence="1" id="KW-0479">Metal-binding</keyword>
<dbReference type="Pfam" id="PF02607">
    <property type="entry name" value="B12-binding_2"/>
    <property type="match status" value="1"/>
</dbReference>
<keyword evidence="5" id="KW-1185">Reference proteome</keyword>
<dbReference type="Pfam" id="PF02310">
    <property type="entry name" value="B12-binding"/>
    <property type="match status" value="1"/>
</dbReference>
<dbReference type="GO" id="GO:0031419">
    <property type="term" value="F:cobalamin binding"/>
    <property type="evidence" value="ECO:0007669"/>
    <property type="project" value="InterPro"/>
</dbReference>
<protein>
    <submittedName>
        <fullName evidence="4">Methanogenic corrinoid protein MtbC1</fullName>
    </submittedName>
</protein>
<evidence type="ECO:0000313" key="4">
    <source>
        <dbReference type="EMBL" id="TQM46164.1"/>
    </source>
</evidence>
<dbReference type="EMBL" id="VFPH01000001">
    <property type="protein sequence ID" value="TQM46164.1"/>
    <property type="molecule type" value="Genomic_DNA"/>
</dbReference>
<evidence type="ECO:0000256" key="2">
    <source>
        <dbReference type="ARBA" id="ARBA00023285"/>
    </source>
</evidence>
<comment type="caution">
    <text evidence="4">The sequence shown here is derived from an EMBL/GenBank/DDBJ whole genome shotgun (WGS) entry which is preliminary data.</text>
</comment>
<evidence type="ECO:0000313" key="5">
    <source>
        <dbReference type="Proteomes" id="UP000319818"/>
    </source>
</evidence>
<dbReference type="PANTHER" id="PTHR45833">
    <property type="entry name" value="METHIONINE SYNTHASE"/>
    <property type="match status" value="1"/>
</dbReference>